<feature type="transmembrane region" description="Helical" evidence="8">
    <location>
        <begin position="170"/>
        <end position="193"/>
    </location>
</feature>
<dbReference type="AlphaFoldDB" id="A0A1G8AAM5"/>
<evidence type="ECO:0000256" key="6">
    <source>
        <dbReference type="ARBA" id="ARBA00023136"/>
    </source>
</evidence>
<evidence type="ECO:0000313" key="9">
    <source>
        <dbReference type="EMBL" id="SDH17939.1"/>
    </source>
</evidence>
<gene>
    <name evidence="9" type="ORF">SAMN04488121_109184</name>
</gene>
<evidence type="ECO:0000256" key="7">
    <source>
        <dbReference type="ARBA" id="ARBA00024033"/>
    </source>
</evidence>
<dbReference type="STRING" id="104663.SAMN04488121_109184"/>
<keyword evidence="5 8" id="KW-1133">Transmembrane helix</keyword>
<feature type="transmembrane region" description="Helical" evidence="8">
    <location>
        <begin position="199"/>
        <end position="223"/>
    </location>
</feature>
<feature type="transmembrane region" description="Helical" evidence="8">
    <location>
        <begin position="291"/>
        <end position="308"/>
    </location>
</feature>
<feature type="transmembrane region" description="Helical" evidence="8">
    <location>
        <begin position="314"/>
        <end position="331"/>
    </location>
</feature>
<feature type="transmembrane region" description="Helical" evidence="8">
    <location>
        <begin position="99"/>
        <end position="116"/>
    </location>
</feature>
<keyword evidence="4 8" id="KW-0812">Transmembrane</keyword>
<dbReference type="RefSeq" id="WP_089836993.1">
    <property type="nucleotide sequence ID" value="NZ_FNBN01000009.1"/>
</dbReference>
<dbReference type="InterPro" id="IPR018584">
    <property type="entry name" value="GT87"/>
</dbReference>
<keyword evidence="2" id="KW-1003">Cell membrane</keyword>
<dbReference type="Proteomes" id="UP000199045">
    <property type="component" value="Unassembled WGS sequence"/>
</dbReference>
<sequence>MTIPAVPDAGSFWRKKIPGWLRQPAVIAAIYFVATIILYIQAIVTGRYNNFIIFRTSFYHLVHKLPLYQLYPAEYYDYFLYHPSFPVLFAPFALLPKEVGLLGWMLASTAIFLYMIRKLPFADTIKCMVAWFLLIELSNAIQSEQTNPAMASFMVLTVVSLQRQQSMRAALFAALCFFIKGYGAITGLAFLFFPRKGAFIGWGLVWTIVGSALPLLFISPQLLWQHYVDWFQLLTSTTIKEDGSLLGMLHVMLGLKTSAIELFDKIALLVAVAMLLHALICGLVKRMQGYPWMLLAYLLIWIVVFNQSTESPTYVMAVTGVAIGCYTMPLSPGWRKGLLWFTLVVVSLSPTDLMPRFINQYAIAWHIKALPCTVVLLFLQARIGVWRKSNVTFCNK</sequence>
<keyword evidence="3" id="KW-0808">Transferase</keyword>
<feature type="transmembrane region" description="Helical" evidence="8">
    <location>
        <begin position="361"/>
        <end position="379"/>
    </location>
</feature>
<organism evidence="9 10">
    <name type="scientific">Chitinophaga filiformis</name>
    <name type="common">Myxococcus filiformis</name>
    <name type="synonym">Flexibacter filiformis</name>
    <dbReference type="NCBI Taxonomy" id="104663"/>
    <lineage>
        <taxon>Bacteria</taxon>
        <taxon>Pseudomonadati</taxon>
        <taxon>Bacteroidota</taxon>
        <taxon>Chitinophagia</taxon>
        <taxon>Chitinophagales</taxon>
        <taxon>Chitinophagaceae</taxon>
        <taxon>Chitinophaga</taxon>
    </lineage>
</organism>
<evidence type="ECO:0000256" key="3">
    <source>
        <dbReference type="ARBA" id="ARBA00022679"/>
    </source>
</evidence>
<dbReference type="Pfam" id="PF09594">
    <property type="entry name" value="GT87"/>
    <property type="match status" value="1"/>
</dbReference>
<dbReference type="GO" id="GO:0016758">
    <property type="term" value="F:hexosyltransferase activity"/>
    <property type="evidence" value="ECO:0007669"/>
    <property type="project" value="InterPro"/>
</dbReference>
<dbReference type="OrthoDB" id="1070018at2"/>
<comment type="similarity">
    <text evidence="7">Belongs to the glycosyltransferase 87 family.</text>
</comment>
<proteinExistence type="inferred from homology"/>
<evidence type="ECO:0008006" key="11">
    <source>
        <dbReference type="Google" id="ProtNLM"/>
    </source>
</evidence>
<evidence type="ECO:0000256" key="5">
    <source>
        <dbReference type="ARBA" id="ARBA00022989"/>
    </source>
</evidence>
<dbReference type="EMBL" id="FNBN01000009">
    <property type="protein sequence ID" value="SDH17939.1"/>
    <property type="molecule type" value="Genomic_DNA"/>
</dbReference>
<evidence type="ECO:0000256" key="1">
    <source>
        <dbReference type="ARBA" id="ARBA00004651"/>
    </source>
</evidence>
<dbReference type="GO" id="GO:0005886">
    <property type="term" value="C:plasma membrane"/>
    <property type="evidence" value="ECO:0007669"/>
    <property type="project" value="UniProtKB-SubCell"/>
</dbReference>
<feature type="transmembrane region" description="Helical" evidence="8">
    <location>
        <begin position="20"/>
        <end position="40"/>
    </location>
</feature>
<evidence type="ECO:0000313" key="10">
    <source>
        <dbReference type="Proteomes" id="UP000199045"/>
    </source>
</evidence>
<accession>A0A1G8AAM5</accession>
<keyword evidence="6 8" id="KW-0472">Membrane</keyword>
<feature type="transmembrane region" description="Helical" evidence="8">
    <location>
        <begin position="266"/>
        <end position="284"/>
    </location>
</feature>
<evidence type="ECO:0000256" key="4">
    <source>
        <dbReference type="ARBA" id="ARBA00022692"/>
    </source>
</evidence>
<name>A0A1G8AAM5_CHIFI</name>
<reference evidence="9 10" key="1">
    <citation type="submission" date="2016-10" db="EMBL/GenBank/DDBJ databases">
        <authorList>
            <person name="de Groot N.N."/>
        </authorList>
    </citation>
    <scope>NUCLEOTIDE SEQUENCE [LARGE SCALE GENOMIC DNA]</scope>
    <source>
        <strain evidence="9 10">DSM 527</strain>
    </source>
</reference>
<evidence type="ECO:0000256" key="8">
    <source>
        <dbReference type="SAM" id="Phobius"/>
    </source>
</evidence>
<evidence type="ECO:0000256" key="2">
    <source>
        <dbReference type="ARBA" id="ARBA00022475"/>
    </source>
</evidence>
<protein>
    <recommendedName>
        <fullName evidence="11">DUF2029 domain-containing protein</fullName>
    </recommendedName>
</protein>
<comment type="subcellular location">
    <subcellularLocation>
        <location evidence="1">Cell membrane</location>
        <topology evidence="1">Multi-pass membrane protein</topology>
    </subcellularLocation>
</comment>